<feature type="region of interest" description="Disordered" evidence="1">
    <location>
        <begin position="173"/>
        <end position="194"/>
    </location>
</feature>
<evidence type="ECO:0000313" key="3">
    <source>
        <dbReference type="EMBL" id="MDM7855874.1"/>
    </source>
</evidence>
<protein>
    <submittedName>
        <fullName evidence="3">Baseplate J/gp47 family protein</fullName>
    </submittedName>
</protein>
<organism evidence="3 4">
    <name type="scientific">Cellulomonas alba</name>
    <dbReference type="NCBI Taxonomy" id="3053467"/>
    <lineage>
        <taxon>Bacteria</taxon>
        <taxon>Bacillati</taxon>
        <taxon>Actinomycetota</taxon>
        <taxon>Actinomycetes</taxon>
        <taxon>Micrococcales</taxon>
        <taxon>Cellulomonadaceae</taxon>
        <taxon>Cellulomonas</taxon>
    </lineage>
</organism>
<keyword evidence="4" id="KW-1185">Reference proteome</keyword>
<dbReference type="EMBL" id="JAUCGQ010000002">
    <property type="protein sequence ID" value="MDM7855874.1"/>
    <property type="molecule type" value="Genomic_DNA"/>
</dbReference>
<accession>A0ABT7SIJ1</accession>
<proteinExistence type="predicted"/>
<dbReference type="Proteomes" id="UP001529338">
    <property type="component" value="Unassembled WGS sequence"/>
</dbReference>
<dbReference type="RefSeq" id="WP_289455905.1">
    <property type="nucleotide sequence ID" value="NZ_JAUCGQ010000002.1"/>
</dbReference>
<feature type="compositionally biased region" description="Basic and acidic residues" evidence="1">
    <location>
        <begin position="183"/>
        <end position="194"/>
    </location>
</feature>
<gene>
    <name evidence="3" type="ORF">QRT04_13115</name>
</gene>
<dbReference type="Pfam" id="PF04865">
    <property type="entry name" value="Baseplate_J"/>
    <property type="match status" value="1"/>
</dbReference>
<evidence type="ECO:0000313" key="4">
    <source>
        <dbReference type="Proteomes" id="UP001529338"/>
    </source>
</evidence>
<comment type="caution">
    <text evidence="3">The sequence shown here is derived from an EMBL/GenBank/DDBJ whole genome shotgun (WGS) entry which is preliminary data.</text>
</comment>
<feature type="domain" description="Baseplate protein J-like barrel" evidence="2">
    <location>
        <begin position="121"/>
        <end position="183"/>
    </location>
</feature>
<evidence type="ECO:0000256" key="1">
    <source>
        <dbReference type="SAM" id="MobiDB-lite"/>
    </source>
</evidence>
<dbReference type="InterPro" id="IPR006949">
    <property type="entry name" value="Barrel_Baseplate_J-like"/>
</dbReference>
<evidence type="ECO:0000259" key="2">
    <source>
        <dbReference type="Pfam" id="PF04865"/>
    </source>
</evidence>
<name>A0ABT7SIJ1_9CELL</name>
<sequence>MTDSLDLTDVLAIDDAVTRSTGSAQFGVTAAGYLPKPFTRLLAEKIALAQQVIDPDLDLSSGSVVRKLLEIASLEDARTWAALGAAYDDCFVTSATGRALSDLGAELGIARPFRCATGSVTLTVSGAVPTSVAPVTIPRGARLTTSGGHRVALASTVVLNVGTTSVAAPVVSVDPGEAGNLDPTHDDGAGGHPQKLDRWETADVKLTALLEADDVAGLAPDASATGTGLVRIQHTAALTGGEVPWDDAPYRALLLRAPRGLWSVDAIAATVALVPGVRQVAVRDGWGGLDLSQSIFGDFDFIERLFAAERDIASPYFVRVLVAPTDAAIWDGPGGLRAAVETAVRDVRPVGIFPEVVEADQVYVAVQADVVTRGLTLPTGSPATVNANPAAVALKARLVDRLHGVVDGLALGEPVRVAAVLHALMSEPGVTDVVHLRLVRYPREVDRMGSTMDVDATPQVLGRDENLTLSGDQIAVLVDRPDLVVVR</sequence>
<reference evidence="3 4" key="1">
    <citation type="submission" date="2023-06" db="EMBL/GenBank/DDBJ databases">
        <title>Cellulomonas sp. MW4 Whole genome sequence.</title>
        <authorList>
            <person name="Park S."/>
        </authorList>
    </citation>
    <scope>NUCLEOTIDE SEQUENCE [LARGE SCALE GENOMIC DNA]</scope>
    <source>
        <strain evidence="3 4">MW4</strain>
    </source>
</reference>